<dbReference type="InterPro" id="IPR008497">
    <property type="entry name" value="DUF779"/>
</dbReference>
<protein>
    <recommendedName>
        <fullName evidence="3">DUF779 domain-containing protein</fullName>
    </recommendedName>
</protein>
<dbReference type="Pfam" id="PF05610">
    <property type="entry name" value="DUF779"/>
    <property type="match status" value="1"/>
</dbReference>
<evidence type="ECO:0000313" key="2">
    <source>
        <dbReference type="Proteomes" id="UP000182284"/>
    </source>
</evidence>
<dbReference type="PIRSF" id="PIRSF009151">
    <property type="entry name" value="DUF779"/>
    <property type="match status" value="1"/>
</dbReference>
<dbReference type="AlphaFoldDB" id="A0A1G7M415"/>
<evidence type="ECO:0000313" key="1">
    <source>
        <dbReference type="EMBL" id="SDF56391.1"/>
    </source>
</evidence>
<evidence type="ECO:0008006" key="3">
    <source>
        <dbReference type="Google" id="ProtNLM"/>
    </source>
</evidence>
<accession>A0A1G7M415</accession>
<dbReference type="Proteomes" id="UP000182284">
    <property type="component" value="Unassembled WGS sequence"/>
</dbReference>
<dbReference type="EMBL" id="FNBL01000005">
    <property type="protein sequence ID" value="SDF56391.1"/>
    <property type="molecule type" value="Genomic_DNA"/>
</dbReference>
<gene>
    <name evidence="1" type="ORF">SAMN04488117_10587</name>
</gene>
<name>A0A1G7M415_9RHOB</name>
<dbReference type="RefSeq" id="WP_074644688.1">
    <property type="nucleotide sequence ID" value="NZ_FNBL01000005.1"/>
</dbReference>
<proteinExistence type="predicted"/>
<dbReference type="OrthoDB" id="3725739at2"/>
<sequence>MIPDRVIATPAARALLAEIVTDHGPVMFVQSGGCCDGSSPMCYKKGDYLIGLRDVKLGEIEGAEVWISESLFEIWRYSQMVLDAAPGHGAGFSLDTGRGQCFLSRSRLFSDDEAAALAL</sequence>
<reference evidence="1 2" key="1">
    <citation type="submission" date="2016-10" db="EMBL/GenBank/DDBJ databases">
        <authorList>
            <person name="de Groot N.N."/>
        </authorList>
    </citation>
    <scope>NUCLEOTIDE SEQUENCE [LARGE SCALE GENOMIC DNA]</scope>
    <source>
        <strain evidence="1 2">DSM 27375</strain>
    </source>
</reference>
<organism evidence="1 2">
    <name type="scientific">Celeribacter baekdonensis</name>
    <dbReference type="NCBI Taxonomy" id="875171"/>
    <lineage>
        <taxon>Bacteria</taxon>
        <taxon>Pseudomonadati</taxon>
        <taxon>Pseudomonadota</taxon>
        <taxon>Alphaproteobacteria</taxon>
        <taxon>Rhodobacterales</taxon>
        <taxon>Roseobacteraceae</taxon>
        <taxon>Celeribacter</taxon>
    </lineage>
</organism>